<keyword evidence="12" id="KW-0175">Coiled coil</keyword>
<dbReference type="PROSITE" id="PS01124">
    <property type="entry name" value="HTH_ARAC_FAMILY_2"/>
    <property type="match status" value="1"/>
</dbReference>
<keyword evidence="8" id="KW-0902">Two-component regulatory system</keyword>
<dbReference type="InterPro" id="IPR009057">
    <property type="entry name" value="Homeodomain-like_sf"/>
</dbReference>
<dbReference type="GO" id="GO:0003700">
    <property type="term" value="F:DNA-binding transcription factor activity"/>
    <property type="evidence" value="ECO:0007669"/>
    <property type="project" value="InterPro"/>
</dbReference>
<feature type="domain" description="Histidine kinase" evidence="14">
    <location>
        <begin position="877"/>
        <end position="1104"/>
    </location>
</feature>
<dbReference type="PANTHER" id="PTHR43547">
    <property type="entry name" value="TWO-COMPONENT HISTIDINE KINASE"/>
    <property type="match status" value="1"/>
</dbReference>
<dbReference type="FunFam" id="1.10.287.130:FF:000045">
    <property type="entry name" value="Two-component system sensor histidine kinase/response regulator"/>
    <property type="match status" value="1"/>
</dbReference>
<keyword evidence="6 16" id="KW-0418">Kinase</keyword>
<accession>A0A2S7WSU9</accession>
<evidence type="ECO:0000313" key="16">
    <source>
        <dbReference type="EMBL" id="PQJ80663.1"/>
    </source>
</evidence>
<keyword evidence="5" id="KW-0547">Nucleotide-binding</keyword>
<dbReference type="InterPro" id="IPR036097">
    <property type="entry name" value="HisK_dim/P_sf"/>
</dbReference>
<evidence type="ECO:0000256" key="1">
    <source>
        <dbReference type="ARBA" id="ARBA00000085"/>
    </source>
</evidence>
<dbReference type="InterPro" id="IPR015943">
    <property type="entry name" value="WD40/YVTN_repeat-like_dom_sf"/>
</dbReference>
<dbReference type="PROSITE" id="PS50109">
    <property type="entry name" value="HIS_KIN"/>
    <property type="match status" value="1"/>
</dbReference>
<dbReference type="Pfam" id="PF00072">
    <property type="entry name" value="Response_reg"/>
    <property type="match status" value="1"/>
</dbReference>
<proteinExistence type="predicted"/>
<dbReference type="InterPro" id="IPR011110">
    <property type="entry name" value="Reg_prop"/>
</dbReference>
<dbReference type="InterPro" id="IPR011123">
    <property type="entry name" value="Y_Y_Y"/>
</dbReference>
<dbReference type="SUPFAM" id="SSF55874">
    <property type="entry name" value="ATPase domain of HSP90 chaperone/DNA topoisomerase II/histidine kinase"/>
    <property type="match status" value="1"/>
</dbReference>
<dbReference type="Gene3D" id="2.130.10.10">
    <property type="entry name" value="YVTN repeat-like/Quinoprotein amine dehydrogenase"/>
    <property type="match status" value="3"/>
</dbReference>
<dbReference type="FunFam" id="2.60.40.10:FF:000791">
    <property type="entry name" value="Two-component system sensor histidine kinase/response regulator"/>
    <property type="match status" value="1"/>
</dbReference>
<keyword evidence="3 11" id="KW-0597">Phosphoprotein</keyword>
<sequence length="1408" mass="160731">MCRHFFLFLKSISFLLIIGFNQVCISQNSVVFDRISTNQGLSQGDVNTIYQDDKGFMWFGTHDGLNKYNGYEFTVYKPNPNNSNSISSNLIYAITGDNGGNLWIGTTGNGLNYYNKSTGNFIQYLHKKKDKNSLSNNHINVLFKDKKEKLWIGTADGLDLIDLKKTKDSIKFKHYNLTSNTLSSSISKNDIYSIFEDSQNQLWIGSAKGLFKLSRDENGTIYFRLINDLIDLPQNITVQSIAEDNKGKLIIGTGKGLYVFKPTLNSNKVTKIQDGFYNDIQIDHKNNIWAGSNMGLLYFENQHPINPPTLENKFIYEPKDVNSISKNIIKSLYIDKTGILWIGTNGGGINKMDPERKQFKIIKKTQNPNSLSYDKIRSIFEDSNNNLWIGTEGGGLNIHTQKNDDNYTNFINLKTVLKPFAIEELANKKTILIGAENTPGLYEINVSNINNIKESNLKPIDEVTYSVFSILEDNNENVWIGTYSGGINRWLKNKNGKGYTKDIIIHTPSNNKSIPSNIIRNIYEDKNHNIWFGTGNGLSKLTPSEALNKNPKFINYKHKVNNKNSINHNYILAIHQSKKGDFWIGTFGGGLNKIEFPEDESKITFKAYTEKDGLSNNVVKGILEDDNNNLWISTNKGLSKFNPIKETFKNYDVNDGLQSNEFQELAVLKRQSGEMLFGGVNGFNAFYPKNIKDNPYKAKVVITDFFISNKSVKRGEKVNDRILLEKSIDEIDYLKLKHFENSFSFEFAALHYSAPNKNKFAYKLEGFDKDWVYTTAGKRFATYTNLEFGDYTLKVKASNNDGIWEDTATTINITIVPPIWKTTGAYILYVILGIAIIACFWTNTMSRAKKKLEQELADLEKKKEKELQRLKLEFFTNISHELRTPLTLIKGPLEYLQKKGNKVKPEVAQEQYGLMNKNANYLMRLVNQLLDFRKINQGKMRLVMRHSNITAFIKEVAEPFQFLSLKQHIKLSVNTTKDEFITWFDHDALEKIINNLLSNAFKFTPKNGTIDINVFKGKSNNGLLKKDSVVIEVKDSGVGIPNNKIETIFERFYTKKDAAKNNSEGVGIGLSFTKSLIELHQGTIEVISETGEGTSFIVKIPANKQAYLNIPEISCKESTDTDFIRRTSENESFAIDLDDETTDEKITKERSESPVLLIIDDNEDIRTFIKQVLCDDYKIYEAENGQEGLEIAKKIIPNIIVTDLMMPIMDGLQLCEKLKTTKTTSHIPVLILTAKLSQESELEGLQHGADDYIRKPFDVELLHLKLKNILQKREQMRIRFNQEITLQPKEVTVTSSDEKFLQQAIEIVEKHMMNTDFSVEMLVKEMGHSRSNLYLKFKEITGLSSSEFIRNIRLKRAVQLFESSDLSVKEIMYMTGFNTASYFAKCFKKQFGLKPSDYVRKSKNNKSE</sequence>
<dbReference type="PRINTS" id="PR00344">
    <property type="entry name" value="BCTRLSENSOR"/>
</dbReference>
<dbReference type="EMBL" id="MSCN01000001">
    <property type="protein sequence ID" value="PQJ80663.1"/>
    <property type="molecule type" value="Genomic_DNA"/>
</dbReference>
<dbReference type="CDD" id="cd17574">
    <property type="entry name" value="REC_OmpR"/>
    <property type="match status" value="1"/>
</dbReference>
<dbReference type="Pfam" id="PF12833">
    <property type="entry name" value="HTH_18"/>
    <property type="match status" value="1"/>
</dbReference>
<evidence type="ECO:0000259" key="13">
    <source>
        <dbReference type="PROSITE" id="PS01124"/>
    </source>
</evidence>
<dbReference type="InterPro" id="IPR036890">
    <property type="entry name" value="HATPase_C_sf"/>
</dbReference>
<dbReference type="FunFam" id="3.30.565.10:FF:000037">
    <property type="entry name" value="Hybrid sensor histidine kinase/response regulator"/>
    <property type="match status" value="1"/>
</dbReference>
<protein>
    <recommendedName>
        <fullName evidence="2">histidine kinase</fullName>
        <ecNumber evidence="2">2.7.13.3</ecNumber>
    </recommendedName>
</protein>
<evidence type="ECO:0000256" key="11">
    <source>
        <dbReference type="PROSITE-ProRule" id="PRU00169"/>
    </source>
</evidence>
<dbReference type="SUPFAM" id="SSF52172">
    <property type="entry name" value="CheY-like"/>
    <property type="match status" value="1"/>
</dbReference>
<dbReference type="CDD" id="cd00075">
    <property type="entry name" value="HATPase"/>
    <property type="match status" value="1"/>
</dbReference>
<evidence type="ECO:0000256" key="9">
    <source>
        <dbReference type="ARBA" id="ARBA00023015"/>
    </source>
</evidence>
<gene>
    <name evidence="16" type="ORF">BTO18_16440</name>
</gene>
<evidence type="ECO:0000313" key="17">
    <source>
        <dbReference type="Proteomes" id="UP000238882"/>
    </source>
</evidence>
<dbReference type="Pfam" id="PF00512">
    <property type="entry name" value="HisKA"/>
    <property type="match status" value="1"/>
</dbReference>
<evidence type="ECO:0000256" key="6">
    <source>
        <dbReference type="ARBA" id="ARBA00022777"/>
    </source>
</evidence>
<feature type="modified residue" description="4-aspartylphosphate" evidence="11">
    <location>
        <position position="1203"/>
    </location>
</feature>
<dbReference type="Gene3D" id="1.10.10.60">
    <property type="entry name" value="Homeodomain-like"/>
    <property type="match status" value="2"/>
</dbReference>
<dbReference type="PANTHER" id="PTHR43547:SF2">
    <property type="entry name" value="HYBRID SIGNAL TRANSDUCTION HISTIDINE KINASE C"/>
    <property type="match status" value="1"/>
</dbReference>
<keyword evidence="4" id="KW-0808">Transferase</keyword>
<dbReference type="SMART" id="SM00448">
    <property type="entry name" value="REC"/>
    <property type="match status" value="1"/>
</dbReference>
<keyword evidence="17" id="KW-1185">Reference proteome</keyword>
<keyword evidence="9" id="KW-0805">Transcription regulation</keyword>
<comment type="catalytic activity">
    <reaction evidence="1">
        <text>ATP + protein L-histidine = ADP + protein N-phospho-L-histidine.</text>
        <dbReference type="EC" id="2.7.13.3"/>
    </reaction>
</comment>
<dbReference type="Pfam" id="PF07494">
    <property type="entry name" value="Reg_prop"/>
    <property type="match status" value="9"/>
</dbReference>
<dbReference type="InterPro" id="IPR013783">
    <property type="entry name" value="Ig-like_fold"/>
</dbReference>
<dbReference type="InterPro" id="IPR004358">
    <property type="entry name" value="Sig_transdc_His_kin-like_C"/>
</dbReference>
<keyword evidence="7" id="KW-0067">ATP-binding</keyword>
<dbReference type="OrthoDB" id="358279at2"/>
<evidence type="ECO:0000256" key="3">
    <source>
        <dbReference type="ARBA" id="ARBA00022553"/>
    </source>
</evidence>
<dbReference type="Gene3D" id="1.10.287.130">
    <property type="match status" value="1"/>
</dbReference>
<dbReference type="PROSITE" id="PS50110">
    <property type="entry name" value="RESPONSE_REGULATORY"/>
    <property type="match status" value="1"/>
</dbReference>
<dbReference type="Pfam" id="PF02518">
    <property type="entry name" value="HATPase_c"/>
    <property type="match status" value="1"/>
</dbReference>
<dbReference type="SUPFAM" id="SSF63829">
    <property type="entry name" value="Calcium-dependent phosphotriesterase"/>
    <property type="match status" value="3"/>
</dbReference>
<dbReference type="Gene3D" id="3.30.565.10">
    <property type="entry name" value="Histidine kinase-like ATPase, C-terminal domain"/>
    <property type="match status" value="1"/>
</dbReference>
<dbReference type="InterPro" id="IPR003661">
    <property type="entry name" value="HisK_dim/P_dom"/>
</dbReference>
<dbReference type="Pfam" id="PF07495">
    <property type="entry name" value="Y_Y_Y"/>
    <property type="match status" value="1"/>
</dbReference>
<keyword evidence="10" id="KW-0804">Transcription</keyword>
<dbReference type="SMART" id="SM00342">
    <property type="entry name" value="HTH_ARAC"/>
    <property type="match status" value="1"/>
</dbReference>
<evidence type="ECO:0000259" key="14">
    <source>
        <dbReference type="PROSITE" id="PS50109"/>
    </source>
</evidence>
<dbReference type="Gene3D" id="3.40.50.2300">
    <property type="match status" value="1"/>
</dbReference>
<dbReference type="InterPro" id="IPR011006">
    <property type="entry name" value="CheY-like_superfamily"/>
</dbReference>
<organism evidence="16 17">
    <name type="scientific">Polaribacter porphyrae</name>
    <dbReference type="NCBI Taxonomy" id="1137780"/>
    <lineage>
        <taxon>Bacteria</taxon>
        <taxon>Pseudomonadati</taxon>
        <taxon>Bacteroidota</taxon>
        <taxon>Flavobacteriia</taxon>
        <taxon>Flavobacteriales</taxon>
        <taxon>Flavobacteriaceae</taxon>
    </lineage>
</organism>
<dbReference type="InterPro" id="IPR018060">
    <property type="entry name" value="HTH_AraC"/>
</dbReference>
<dbReference type="Gene3D" id="2.60.40.10">
    <property type="entry name" value="Immunoglobulins"/>
    <property type="match status" value="1"/>
</dbReference>
<dbReference type="SMART" id="SM00387">
    <property type="entry name" value="HATPase_c"/>
    <property type="match status" value="1"/>
</dbReference>
<feature type="domain" description="HTH araC/xylS-type" evidence="13">
    <location>
        <begin position="1302"/>
        <end position="1401"/>
    </location>
</feature>
<dbReference type="InterPro" id="IPR003594">
    <property type="entry name" value="HATPase_dom"/>
</dbReference>
<feature type="coiled-coil region" evidence="12">
    <location>
        <begin position="842"/>
        <end position="873"/>
    </location>
</feature>
<evidence type="ECO:0000256" key="8">
    <source>
        <dbReference type="ARBA" id="ARBA00023012"/>
    </source>
</evidence>
<evidence type="ECO:0000256" key="12">
    <source>
        <dbReference type="SAM" id="Coils"/>
    </source>
</evidence>
<dbReference type="InterPro" id="IPR001789">
    <property type="entry name" value="Sig_transdc_resp-reg_receiver"/>
</dbReference>
<dbReference type="InterPro" id="IPR005467">
    <property type="entry name" value="His_kinase_dom"/>
</dbReference>
<reference evidence="16 17" key="1">
    <citation type="submission" date="2016-12" db="EMBL/GenBank/DDBJ databases">
        <title>Trade-off between light-utilization and light-protection in marine flavobacteria.</title>
        <authorList>
            <person name="Kumagai Y."/>
            <person name="Yoshizawa S."/>
            <person name="Kogure K."/>
            <person name="Iwasaki W."/>
        </authorList>
    </citation>
    <scope>NUCLEOTIDE SEQUENCE [LARGE SCALE GENOMIC DNA]</scope>
    <source>
        <strain evidence="16 17">NBRC 108759</strain>
    </source>
</reference>
<dbReference type="GO" id="GO:0043565">
    <property type="term" value="F:sequence-specific DNA binding"/>
    <property type="evidence" value="ECO:0007669"/>
    <property type="project" value="InterPro"/>
</dbReference>
<dbReference type="SUPFAM" id="SSF47384">
    <property type="entry name" value="Homodimeric domain of signal transducing histidine kinase"/>
    <property type="match status" value="1"/>
</dbReference>
<dbReference type="SMART" id="SM00388">
    <property type="entry name" value="HisKA"/>
    <property type="match status" value="1"/>
</dbReference>
<dbReference type="SUPFAM" id="SSF46689">
    <property type="entry name" value="Homeodomain-like"/>
    <property type="match status" value="1"/>
</dbReference>
<dbReference type="EC" id="2.7.13.3" evidence="2"/>
<name>A0A2S7WSU9_9FLAO</name>
<feature type="domain" description="Response regulatory" evidence="15">
    <location>
        <begin position="1155"/>
        <end position="1270"/>
    </location>
</feature>
<dbReference type="GO" id="GO:0005524">
    <property type="term" value="F:ATP binding"/>
    <property type="evidence" value="ECO:0007669"/>
    <property type="project" value="UniProtKB-KW"/>
</dbReference>
<evidence type="ECO:0000256" key="7">
    <source>
        <dbReference type="ARBA" id="ARBA00022840"/>
    </source>
</evidence>
<evidence type="ECO:0000256" key="5">
    <source>
        <dbReference type="ARBA" id="ARBA00022741"/>
    </source>
</evidence>
<dbReference type="Proteomes" id="UP000238882">
    <property type="component" value="Unassembled WGS sequence"/>
</dbReference>
<comment type="caution">
    <text evidence="16">The sequence shown here is derived from an EMBL/GenBank/DDBJ whole genome shotgun (WGS) entry which is preliminary data.</text>
</comment>
<dbReference type="CDD" id="cd00082">
    <property type="entry name" value="HisKA"/>
    <property type="match status" value="1"/>
</dbReference>
<evidence type="ECO:0000256" key="4">
    <source>
        <dbReference type="ARBA" id="ARBA00022679"/>
    </source>
</evidence>
<evidence type="ECO:0000259" key="15">
    <source>
        <dbReference type="PROSITE" id="PS50110"/>
    </source>
</evidence>
<evidence type="ECO:0000256" key="10">
    <source>
        <dbReference type="ARBA" id="ARBA00023163"/>
    </source>
</evidence>
<evidence type="ECO:0000256" key="2">
    <source>
        <dbReference type="ARBA" id="ARBA00012438"/>
    </source>
</evidence>
<dbReference type="GO" id="GO:0000155">
    <property type="term" value="F:phosphorelay sensor kinase activity"/>
    <property type="evidence" value="ECO:0007669"/>
    <property type="project" value="InterPro"/>
</dbReference>